<organism evidence="1 2">
    <name type="scientific">Pistacia atlantica</name>
    <dbReference type="NCBI Taxonomy" id="434234"/>
    <lineage>
        <taxon>Eukaryota</taxon>
        <taxon>Viridiplantae</taxon>
        <taxon>Streptophyta</taxon>
        <taxon>Embryophyta</taxon>
        <taxon>Tracheophyta</taxon>
        <taxon>Spermatophyta</taxon>
        <taxon>Magnoliopsida</taxon>
        <taxon>eudicotyledons</taxon>
        <taxon>Gunneridae</taxon>
        <taxon>Pentapetalae</taxon>
        <taxon>rosids</taxon>
        <taxon>malvids</taxon>
        <taxon>Sapindales</taxon>
        <taxon>Anacardiaceae</taxon>
        <taxon>Pistacia</taxon>
    </lineage>
</organism>
<keyword evidence="2" id="KW-1185">Reference proteome</keyword>
<evidence type="ECO:0000313" key="2">
    <source>
        <dbReference type="Proteomes" id="UP001164250"/>
    </source>
</evidence>
<reference evidence="2" key="1">
    <citation type="journal article" date="2023" name="G3 (Bethesda)">
        <title>Genome assembly and association tests identify interacting loci associated with vigor, precocity, and sex in interspecific pistachio rootstocks.</title>
        <authorList>
            <person name="Palmer W."/>
            <person name="Jacygrad E."/>
            <person name="Sagayaradj S."/>
            <person name="Cavanaugh K."/>
            <person name="Han R."/>
            <person name="Bertier L."/>
            <person name="Beede B."/>
            <person name="Kafkas S."/>
            <person name="Golino D."/>
            <person name="Preece J."/>
            <person name="Michelmore R."/>
        </authorList>
    </citation>
    <scope>NUCLEOTIDE SEQUENCE [LARGE SCALE GENOMIC DNA]</scope>
</reference>
<proteinExistence type="predicted"/>
<dbReference type="EMBL" id="CM047902">
    <property type="protein sequence ID" value="KAJ0095976.1"/>
    <property type="molecule type" value="Genomic_DNA"/>
</dbReference>
<dbReference type="Proteomes" id="UP001164250">
    <property type="component" value="Chromosome 6"/>
</dbReference>
<gene>
    <name evidence="1" type="ORF">Patl1_17247</name>
</gene>
<protein>
    <submittedName>
        <fullName evidence="1">Uncharacterized protein</fullName>
    </submittedName>
</protein>
<accession>A0ACC1BAP2</accession>
<evidence type="ECO:0000313" key="1">
    <source>
        <dbReference type="EMBL" id="KAJ0095976.1"/>
    </source>
</evidence>
<comment type="caution">
    <text evidence="1">The sequence shown here is derived from an EMBL/GenBank/DDBJ whole genome shotgun (WGS) entry which is preliminary data.</text>
</comment>
<name>A0ACC1BAP2_9ROSI</name>
<sequence>MLVGSNSDLGTLQAVPTEDAKEFAKMGNLFFMETSLESTNVETSFVTVLTEIYRVVTKKSLVANDESKSGGGARFSRVPRLLSPQVEQCGKGVSCCTSS</sequence>